<protein>
    <submittedName>
        <fullName evidence="1">Uncharacterized protein</fullName>
    </submittedName>
</protein>
<evidence type="ECO:0000313" key="1">
    <source>
        <dbReference type="EMBL" id="SPD27246.1"/>
    </source>
</evidence>
<organism evidence="1">
    <name type="scientific">Fagus sylvatica</name>
    <name type="common">Beechnut</name>
    <dbReference type="NCBI Taxonomy" id="28930"/>
    <lineage>
        <taxon>Eukaryota</taxon>
        <taxon>Viridiplantae</taxon>
        <taxon>Streptophyta</taxon>
        <taxon>Embryophyta</taxon>
        <taxon>Tracheophyta</taxon>
        <taxon>Spermatophyta</taxon>
        <taxon>Magnoliopsida</taxon>
        <taxon>eudicotyledons</taxon>
        <taxon>Gunneridae</taxon>
        <taxon>Pentapetalae</taxon>
        <taxon>rosids</taxon>
        <taxon>fabids</taxon>
        <taxon>Fagales</taxon>
        <taxon>Fagaceae</taxon>
        <taxon>Fagus</taxon>
    </lineage>
</organism>
<reference evidence="1" key="1">
    <citation type="submission" date="2018-02" db="EMBL/GenBank/DDBJ databases">
        <authorList>
            <person name="Cohen D.B."/>
            <person name="Kent A.D."/>
        </authorList>
    </citation>
    <scope>NUCLEOTIDE SEQUENCE</scope>
</reference>
<dbReference type="AlphaFoldDB" id="A0A2N9INZ0"/>
<sequence length="65" mass="7781">MCLCSRCIFSRFVWISCTWRDLQQSQVFGRQRTWGFLPFEVFLGYPLAIWGKPIKATPFEEPYQN</sequence>
<accession>A0A2N9INZ0</accession>
<proteinExistence type="predicted"/>
<dbReference type="EMBL" id="OIVN01006184">
    <property type="protein sequence ID" value="SPD27246.1"/>
    <property type="molecule type" value="Genomic_DNA"/>
</dbReference>
<name>A0A2N9INZ0_FAGSY</name>
<gene>
    <name evidence="1" type="ORF">FSB_LOCUS55128</name>
</gene>